<dbReference type="GO" id="GO:0016787">
    <property type="term" value="F:hydrolase activity"/>
    <property type="evidence" value="ECO:0007669"/>
    <property type="project" value="UniProtKB-KW"/>
</dbReference>
<dbReference type="Gene3D" id="3.40.50.2300">
    <property type="match status" value="1"/>
</dbReference>
<dbReference type="SUPFAM" id="SSF109604">
    <property type="entry name" value="HD-domain/PDEase-like"/>
    <property type="match status" value="1"/>
</dbReference>
<dbReference type="Pfam" id="PF13487">
    <property type="entry name" value="HD_5"/>
    <property type="match status" value="1"/>
</dbReference>
<evidence type="ECO:0000256" key="2">
    <source>
        <dbReference type="ARBA" id="ARBA00022777"/>
    </source>
</evidence>
<dbReference type="PANTHER" id="PTHR45228:SF1">
    <property type="entry name" value="CYCLIC DI-GMP PHOSPHODIESTERASE TM_0186"/>
    <property type="match status" value="1"/>
</dbReference>
<proteinExistence type="predicted"/>
<dbReference type="InterPro" id="IPR052020">
    <property type="entry name" value="Cyclic_di-GMP/3'3'-cGAMP_PDE"/>
</dbReference>
<dbReference type="SMART" id="SM00471">
    <property type="entry name" value="HDc"/>
    <property type="match status" value="1"/>
</dbReference>
<dbReference type="PROSITE" id="PS51832">
    <property type="entry name" value="HD_GYP"/>
    <property type="match status" value="1"/>
</dbReference>
<dbReference type="GO" id="GO:0000160">
    <property type="term" value="P:phosphorelay signal transduction system"/>
    <property type="evidence" value="ECO:0007669"/>
    <property type="project" value="InterPro"/>
</dbReference>
<dbReference type="SUPFAM" id="SSF52172">
    <property type="entry name" value="CheY-like"/>
    <property type="match status" value="1"/>
</dbReference>
<dbReference type="RefSeq" id="WP_008870421.1">
    <property type="nucleotide sequence ID" value="NZ_ACJN02000002.1"/>
</dbReference>
<dbReference type="GO" id="GO:0016301">
    <property type="term" value="F:kinase activity"/>
    <property type="evidence" value="ECO:0007669"/>
    <property type="project" value="UniProtKB-KW"/>
</dbReference>
<dbReference type="Pfam" id="PF01590">
    <property type="entry name" value="GAF"/>
    <property type="match status" value="1"/>
</dbReference>
<evidence type="ECO:0000256" key="1">
    <source>
        <dbReference type="ARBA" id="ARBA00022679"/>
    </source>
</evidence>
<dbReference type="InterPro" id="IPR006674">
    <property type="entry name" value="HD_domain"/>
</dbReference>
<dbReference type="eggNOG" id="COG2206">
    <property type="taxonomic scope" value="Bacteria"/>
</dbReference>
<gene>
    <name evidence="7" type="ORF">Dthio_PD2501</name>
</gene>
<evidence type="ECO:0000313" key="7">
    <source>
        <dbReference type="EMBL" id="EFI35107.1"/>
    </source>
</evidence>
<keyword evidence="2" id="KW-0418">Kinase</keyword>
<comment type="caution">
    <text evidence="7">The sequence shown here is derived from an EMBL/GenBank/DDBJ whole genome shotgun (WGS) entry which is preliminary data.</text>
</comment>
<dbReference type="SUPFAM" id="SSF55781">
    <property type="entry name" value="GAF domain-like"/>
    <property type="match status" value="1"/>
</dbReference>
<dbReference type="AlphaFoldDB" id="D6SQT1"/>
<dbReference type="SMART" id="SM00065">
    <property type="entry name" value="GAF"/>
    <property type="match status" value="1"/>
</dbReference>
<evidence type="ECO:0000259" key="6">
    <source>
        <dbReference type="PROSITE" id="PS51832"/>
    </source>
</evidence>
<dbReference type="PANTHER" id="PTHR45228">
    <property type="entry name" value="CYCLIC DI-GMP PHOSPHODIESTERASE TM_0186-RELATED"/>
    <property type="match status" value="1"/>
</dbReference>
<dbReference type="PROSITE" id="PS50110">
    <property type="entry name" value="RESPONSE_REGULATORY"/>
    <property type="match status" value="1"/>
</dbReference>
<evidence type="ECO:0000313" key="8">
    <source>
        <dbReference type="Proteomes" id="UP000005496"/>
    </source>
</evidence>
<dbReference type="InterPro" id="IPR003607">
    <property type="entry name" value="HD/PDEase_dom"/>
</dbReference>
<dbReference type="PROSITE" id="PS51831">
    <property type="entry name" value="HD"/>
    <property type="match status" value="1"/>
</dbReference>
<organism evidence="7 8">
    <name type="scientific">Desulfonatronospira thiodismutans ASO3-1</name>
    <dbReference type="NCBI Taxonomy" id="555779"/>
    <lineage>
        <taxon>Bacteria</taxon>
        <taxon>Pseudomonadati</taxon>
        <taxon>Thermodesulfobacteriota</taxon>
        <taxon>Desulfovibrionia</taxon>
        <taxon>Desulfovibrionales</taxon>
        <taxon>Desulfonatronovibrionaceae</taxon>
        <taxon>Desulfonatronospira</taxon>
    </lineage>
</organism>
<keyword evidence="8" id="KW-1185">Reference proteome</keyword>
<dbReference type="OrthoDB" id="9769359at2"/>
<dbReference type="InterPro" id="IPR037522">
    <property type="entry name" value="HD_GYP_dom"/>
</dbReference>
<dbReference type="Proteomes" id="UP000005496">
    <property type="component" value="Unassembled WGS sequence"/>
</dbReference>
<dbReference type="InterPro" id="IPR011006">
    <property type="entry name" value="CheY-like_superfamily"/>
</dbReference>
<sequence length="502" mass="56942">MQKYDQGKKATVLVVDDEESLREICQDALKDEGYEVLQAEDGVQAKEQIARHQDIDLIISDLRMPRLGGLELLQYTAEHNLDIDFLVMTGFASIETAVECIKTGAADYLPKPFNISHLLVKVDKVIRNRQSRQERNRLSNIVRMLNVSNALNAQLDLKSICYEFVSQVQKNFRPDSVVLFLIKEEKNSLVKYVVRGRTLRENPKLFSELKGLGEKSVRESRSFLLDKGNAREYLKADPGKFQHSILISPLYSQHNRVGAVVLLREEDNLFTNEDLQLLGVFAAHAATAMQNARMYGKMRDKNLDIIRSYAKAVEAKDYYTKGHSERVAVYAMKLGSRLKLDSKELEDLYTAGVLHDIGKIGIPDHILNKPSQLTDEEFRVMQSHPGIARDILAQLWSLNDILPVVYHHHERVDGGGYPESLSNGQIPFLAKLISVVDAFEAMTSDRAYRDALTWEKARDILEQGSGTQWEDELVQEWIKLVQETGLENIQKDIQSSPAAFKG</sequence>
<evidence type="ECO:0000259" key="4">
    <source>
        <dbReference type="PROSITE" id="PS50110"/>
    </source>
</evidence>
<feature type="domain" description="HD" evidence="5">
    <location>
        <begin position="320"/>
        <end position="442"/>
    </location>
</feature>
<dbReference type="InterPro" id="IPR003018">
    <property type="entry name" value="GAF"/>
</dbReference>
<evidence type="ECO:0000259" key="5">
    <source>
        <dbReference type="PROSITE" id="PS51831"/>
    </source>
</evidence>
<accession>D6SQT1</accession>
<dbReference type="SMART" id="SM00448">
    <property type="entry name" value="REC"/>
    <property type="match status" value="1"/>
</dbReference>
<name>D6SQT1_9BACT</name>
<keyword evidence="1" id="KW-0808">Transferase</keyword>
<reference evidence="7" key="1">
    <citation type="submission" date="2010-05" db="EMBL/GenBank/DDBJ databases">
        <title>The draft genome of Desulfonatronospira thiodismutans ASO3-1.</title>
        <authorList>
            <consortium name="US DOE Joint Genome Institute (JGI-PGF)"/>
            <person name="Lucas S."/>
            <person name="Copeland A."/>
            <person name="Lapidus A."/>
            <person name="Cheng J.-F."/>
            <person name="Bruce D."/>
            <person name="Goodwin L."/>
            <person name="Pitluck S."/>
            <person name="Chertkov O."/>
            <person name="Brettin T."/>
            <person name="Detter J.C."/>
            <person name="Han C."/>
            <person name="Land M.L."/>
            <person name="Hauser L."/>
            <person name="Kyrpides N."/>
            <person name="Mikhailova N."/>
            <person name="Muyzer G."/>
            <person name="Woyke T."/>
        </authorList>
    </citation>
    <scope>NUCLEOTIDE SEQUENCE [LARGE SCALE GENOMIC DNA]</scope>
    <source>
        <strain evidence="7">ASO3-1</strain>
    </source>
</reference>
<dbReference type="eggNOG" id="COG2204">
    <property type="taxonomic scope" value="Bacteria"/>
</dbReference>
<feature type="domain" description="HD-GYP" evidence="6">
    <location>
        <begin position="298"/>
        <end position="493"/>
    </location>
</feature>
<dbReference type="Gene3D" id="3.30.450.40">
    <property type="match status" value="1"/>
</dbReference>
<evidence type="ECO:0000256" key="3">
    <source>
        <dbReference type="PROSITE-ProRule" id="PRU00169"/>
    </source>
</evidence>
<protein>
    <submittedName>
        <fullName evidence="7">Response regulator receiver modulated metal dependent phosphohydrolase</fullName>
    </submittedName>
</protein>
<feature type="modified residue" description="4-aspartylphosphate" evidence="3">
    <location>
        <position position="61"/>
    </location>
</feature>
<feature type="domain" description="Response regulatory" evidence="4">
    <location>
        <begin position="11"/>
        <end position="126"/>
    </location>
</feature>
<dbReference type="CDD" id="cd00077">
    <property type="entry name" value="HDc"/>
    <property type="match status" value="1"/>
</dbReference>
<dbReference type="InterPro" id="IPR029016">
    <property type="entry name" value="GAF-like_dom_sf"/>
</dbReference>
<dbReference type="EMBL" id="ACJN02000002">
    <property type="protein sequence ID" value="EFI35107.1"/>
    <property type="molecule type" value="Genomic_DNA"/>
</dbReference>
<dbReference type="Gene3D" id="1.10.3210.10">
    <property type="entry name" value="Hypothetical protein af1432"/>
    <property type="match status" value="1"/>
</dbReference>
<keyword evidence="3" id="KW-0597">Phosphoprotein</keyword>
<dbReference type="Pfam" id="PF00072">
    <property type="entry name" value="Response_reg"/>
    <property type="match status" value="1"/>
</dbReference>
<dbReference type="InterPro" id="IPR001789">
    <property type="entry name" value="Sig_transdc_resp-reg_receiver"/>
</dbReference>